<feature type="compositionally biased region" description="Basic and acidic residues" evidence="1">
    <location>
        <begin position="333"/>
        <end position="347"/>
    </location>
</feature>
<protein>
    <recommendedName>
        <fullName evidence="2">F-box domain-containing protein</fullName>
    </recommendedName>
</protein>
<evidence type="ECO:0000259" key="2">
    <source>
        <dbReference type="PROSITE" id="PS50181"/>
    </source>
</evidence>
<name>G4TIT3_SERID</name>
<dbReference type="STRING" id="1109443.G4TIT3"/>
<dbReference type="GO" id="GO:0005737">
    <property type="term" value="C:cytoplasm"/>
    <property type="evidence" value="ECO:0007669"/>
    <property type="project" value="TreeGrafter"/>
</dbReference>
<evidence type="ECO:0000256" key="1">
    <source>
        <dbReference type="SAM" id="MobiDB-lite"/>
    </source>
</evidence>
<sequence>MALLASLPPELLVKIFEYLDLCSLVDVSAVCSSFRVVCRELNPWRAQIARVLRDQQPQTEYCILLHLSWYSAVSTQNWIHILVVASPEHILFHDIPPLPEDIWHAAFTQRFLPSWQRWRKDGTWQRAYKLVLMRIWHRINATCTADEAWTTYLILSRHNVLNISSASSRQYNPHAVLNVYKEQNNLKQSSTTRLVLQLSDIRIIAIGTLGASSSYQINRLAKEFVNPSGVYPDGILPFPDEDSAPLSASSDTPQYFKIPVPRTIGTPMTRSLTMDATPPATKSNSLWRRFRRSETFSSNTSSEQDTLSYVNAPLVVMEAMYKSLKPHPPTPREYVRLTHPRPVDGHRNFPNYTPGGMDLRWPKTYDGTNEDTWVGPMLVTAILVSSSDELTGDSAEELLRRVGSGRSRWVSFTGEDLDTIAPWLKTHIDKRMEEQNNRFFVTKKVFHGPPYSIIKRLGLNAASFSGLADLPNELFLLIVYDHMDWAEDAPRTIRQLSAVSRRFRAFFGPVASQSLIAIGAKRTLNIKRSLENNDMDGSDFRHLRVRVRVTNWATFSIGRNEVAPMVRGLGGLTSVSLTNVFVCRAVVSALSFLPHLVRLEYDVNYPQTEEGDVEAITKAPGHLQWLSVRFGAFSPYEHAFFILYSIITASSKEILHIAVDFNVLVP</sequence>
<dbReference type="EMBL" id="CAFZ01000111">
    <property type="protein sequence ID" value="CCA71228.1"/>
    <property type="molecule type" value="Genomic_DNA"/>
</dbReference>
<dbReference type="PROSITE" id="PS50181">
    <property type="entry name" value="FBOX"/>
    <property type="match status" value="1"/>
</dbReference>
<comment type="caution">
    <text evidence="3">The sequence shown here is derived from an EMBL/GenBank/DDBJ whole genome shotgun (WGS) entry which is preliminary data.</text>
</comment>
<gene>
    <name evidence="3" type="ORF">PIIN_05165</name>
</gene>
<dbReference type="InterPro" id="IPR001810">
    <property type="entry name" value="F-box_dom"/>
</dbReference>
<dbReference type="HOGENOM" id="CLU_412261_0_0_1"/>
<dbReference type="InParanoid" id="G4TIT3"/>
<dbReference type="Proteomes" id="UP000007148">
    <property type="component" value="Unassembled WGS sequence"/>
</dbReference>
<evidence type="ECO:0000313" key="3">
    <source>
        <dbReference type="EMBL" id="CCA71228.1"/>
    </source>
</evidence>
<dbReference type="SUPFAM" id="SSF81383">
    <property type="entry name" value="F-box domain"/>
    <property type="match status" value="1"/>
</dbReference>
<feature type="region of interest" description="Disordered" evidence="1">
    <location>
        <begin position="330"/>
        <end position="351"/>
    </location>
</feature>
<reference evidence="3 4" key="1">
    <citation type="journal article" date="2011" name="PLoS Pathog.">
        <title>Endophytic Life Strategies Decoded by Genome and Transcriptome Analyses of the Mutualistic Root Symbiont Piriformospora indica.</title>
        <authorList>
            <person name="Zuccaro A."/>
            <person name="Lahrmann U."/>
            <person name="Guldener U."/>
            <person name="Langen G."/>
            <person name="Pfiffi S."/>
            <person name="Biedenkopf D."/>
            <person name="Wong P."/>
            <person name="Samans B."/>
            <person name="Grimm C."/>
            <person name="Basiewicz M."/>
            <person name="Murat C."/>
            <person name="Martin F."/>
            <person name="Kogel K.H."/>
        </authorList>
    </citation>
    <scope>NUCLEOTIDE SEQUENCE [LARGE SCALE GENOMIC DNA]</scope>
    <source>
        <strain evidence="3 4">DSM 11827</strain>
    </source>
</reference>
<dbReference type="Pfam" id="PF12937">
    <property type="entry name" value="F-box-like"/>
    <property type="match status" value="1"/>
</dbReference>
<dbReference type="GO" id="GO:0019005">
    <property type="term" value="C:SCF ubiquitin ligase complex"/>
    <property type="evidence" value="ECO:0007669"/>
    <property type="project" value="TreeGrafter"/>
</dbReference>
<dbReference type="AlphaFoldDB" id="G4TIT3"/>
<keyword evidence="4" id="KW-1185">Reference proteome</keyword>
<dbReference type="eggNOG" id="ENOG502SHMD">
    <property type="taxonomic scope" value="Eukaryota"/>
</dbReference>
<proteinExistence type="predicted"/>
<dbReference type="PANTHER" id="PTHR12874:SF9">
    <property type="entry name" value="F-BOX ONLY PROTEIN 48"/>
    <property type="match status" value="1"/>
</dbReference>
<feature type="domain" description="F-box" evidence="2">
    <location>
        <begin position="1"/>
        <end position="47"/>
    </location>
</feature>
<dbReference type="OrthoDB" id="2532648at2759"/>
<dbReference type="PANTHER" id="PTHR12874">
    <property type="entry name" value="F-BOX ONLY PROTEIN 48-RELATED"/>
    <property type="match status" value="1"/>
</dbReference>
<dbReference type="SMART" id="SM00256">
    <property type="entry name" value="FBOX"/>
    <property type="match status" value="1"/>
</dbReference>
<accession>G4TIT3</accession>
<dbReference type="Gene3D" id="1.20.1280.50">
    <property type="match status" value="1"/>
</dbReference>
<dbReference type="GO" id="GO:0031146">
    <property type="term" value="P:SCF-dependent proteasomal ubiquitin-dependent protein catabolic process"/>
    <property type="evidence" value="ECO:0007669"/>
    <property type="project" value="TreeGrafter"/>
</dbReference>
<evidence type="ECO:0000313" key="4">
    <source>
        <dbReference type="Proteomes" id="UP000007148"/>
    </source>
</evidence>
<organism evidence="3 4">
    <name type="scientific">Serendipita indica (strain DSM 11827)</name>
    <name type="common">Root endophyte fungus</name>
    <name type="synonym">Piriformospora indica</name>
    <dbReference type="NCBI Taxonomy" id="1109443"/>
    <lineage>
        <taxon>Eukaryota</taxon>
        <taxon>Fungi</taxon>
        <taxon>Dikarya</taxon>
        <taxon>Basidiomycota</taxon>
        <taxon>Agaricomycotina</taxon>
        <taxon>Agaricomycetes</taxon>
        <taxon>Sebacinales</taxon>
        <taxon>Serendipitaceae</taxon>
        <taxon>Serendipita</taxon>
    </lineage>
</organism>
<dbReference type="InterPro" id="IPR036047">
    <property type="entry name" value="F-box-like_dom_sf"/>
</dbReference>